<reference evidence="7" key="1">
    <citation type="submission" date="2022-12" db="EMBL/GenBank/DDBJ databases">
        <title>Genome sequence of SJ11.</title>
        <authorList>
            <person name="Woo H."/>
        </authorList>
    </citation>
    <scope>NUCLEOTIDE SEQUENCE</scope>
    <source>
        <strain evidence="7">SJ11</strain>
    </source>
</reference>
<dbReference type="InterPro" id="IPR045053">
    <property type="entry name" value="MAN-like"/>
</dbReference>
<keyword evidence="3" id="KW-0378">Hydrolase</keyword>
<organism evidence="7 8">
    <name type="scientific">Pedobacter rhodius</name>
    <dbReference type="NCBI Taxonomy" id="3004098"/>
    <lineage>
        <taxon>Bacteria</taxon>
        <taxon>Pseudomonadati</taxon>
        <taxon>Bacteroidota</taxon>
        <taxon>Sphingobacteriia</taxon>
        <taxon>Sphingobacteriales</taxon>
        <taxon>Sphingobacteriaceae</taxon>
        <taxon>Pedobacter</taxon>
    </lineage>
</organism>
<gene>
    <name evidence="7" type="ORF">O0931_16220</name>
</gene>
<evidence type="ECO:0000313" key="7">
    <source>
        <dbReference type="EMBL" id="MCZ4224859.1"/>
    </source>
</evidence>
<evidence type="ECO:0000256" key="5">
    <source>
        <dbReference type="SAM" id="SignalP"/>
    </source>
</evidence>
<dbReference type="SUPFAM" id="SSF51445">
    <property type="entry name" value="(Trans)glycosidases"/>
    <property type="match status" value="1"/>
</dbReference>
<feature type="domain" description="Glycoside hydrolase family 5" evidence="6">
    <location>
        <begin position="24"/>
        <end position="425"/>
    </location>
</feature>
<evidence type="ECO:0000256" key="2">
    <source>
        <dbReference type="ARBA" id="ARBA00012706"/>
    </source>
</evidence>
<keyword evidence="8" id="KW-1185">Reference proteome</keyword>
<sequence length="427" mass="49031">MIKNTTLLIAILFSSFFASAQQFFVQQKGRQFQINGKPYYYIGTNYWYGGLLALQRDPLRGKQRLVKELDFLKAQGINNLRVLVGSEGKGKINGVDRVEPSLQPEHGVFNEALLKGLDFLLMEMSKRKMYAVLFLSNNWEWSGGFLQYLNWNGQLDNETLKRKLTWDEQRDYTSKFYNCESCKADYNKQLNYIFKHKSIYSGKTYASENAIMAWELANEPRAMRAATVPAYKAWIDNTSALIKSMDKNHLVTIGSEGIMGTEENAELFTQIHQLKNIDYLTIHIWPKNWSWFKETPTSENLQQVIDKTSEYIKMHEAIAKALNKPMVIEEFGLPRDGHSFAISSSTALRDAYYKSIFNAWKESKKQNGAIAGCNFWAFGGSSRPVKNQVFWKNGDDFSGDPPQEEQGLNTVFDSDASTWKIIKSFLK</sequence>
<dbReference type="RefSeq" id="WP_269416522.1">
    <property type="nucleotide sequence ID" value="NZ_JAPWGL010000004.1"/>
</dbReference>
<evidence type="ECO:0000256" key="4">
    <source>
        <dbReference type="ARBA" id="ARBA00023295"/>
    </source>
</evidence>
<protein>
    <recommendedName>
        <fullName evidence="2">mannan endo-1,4-beta-mannosidase</fullName>
        <ecNumber evidence="2">3.2.1.78</ecNumber>
    </recommendedName>
</protein>
<feature type="signal peptide" evidence="5">
    <location>
        <begin position="1"/>
        <end position="20"/>
    </location>
</feature>
<name>A0ABT4L106_9SPHI</name>
<comment type="catalytic activity">
    <reaction evidence="1">
        <text>Random hydrolysis of (1-&gt;4)-beta-D-mannosidic linkages in mannans, galactomannans and glucomannans.</text>
        <dbReference type="EC" id="3.2.1.78"/>
    </reaction>
</comment>
<keyword evidence="4" id="KW-0326">Glycosidase</keyword>
<dbReference type="InterPro" id="IPR017853">
    <property type="entry name" value="GH"/>
</dbReference>
<evidence type="ECO:0000259" key="6">
    <source>
        <dbReference type="Pfam" id="PF26410"/>
    </source>
</evidence>
<keyword evidence="5" id="KW-0732">Signal</keyword>
<dbReference type="Pfam" id="PF26410">
    <property type="entry name" value="GH5_mannosidase"/>
    <property type="match status" value="1"/>
</dbReference>
<feature type="chain" id="PRO_5045682197" description="mannan endo-1,4-beta-mannosidase" evidence="5">
    <location>
        <begin position="21"/>
        <end position="427"/>
    </location>
</feature>
<evidence type="ECO:0000256" key="3">
    <source>
        <dbReference type="ARBA" id="ARBA00022801"/>
    </source>
</evidence>
<proteinExistence type="predicted"/>
<evidence type="ECO:0000313" key="8">
    <source>
        <dbReference type="Proteomes" id="UP001144341"/>
    </source>
</evidence>
<dbReference type="PANTHER" id="PTHR31451:SF40">
    <property type="entry name" value="GLYCOSIDE HYDROLASE FAMILY 5 DOMAIN-CONTAINING PROTEIN"/>
    <property type="match status" value="1"/>
</dbReference>
<comment type="caution">
    <text evidence="7">The sequence shown here is derived from an EMBL/GenBank/DDBJ whole genome shotgun (WGS) entry which is preliminary data.</text>
</comment>
<dbReference type="Gene3D" id="3.20.20.80">
    <property type="entry name" value="Glycosidases"/>
    <property type="match status" value="1"/>
</dbReference>
<evidence type="ECO:0000256" key="1">
    <source>
        <dbReference type="ARBA" id="ARBA00001678"/>
    </source>
</evidence>
<accession>A0ABT4L106</accession>
<dbReference type="EMBL" id="JAPWGL010000004">
    <property type="protein sequence ID" value="MCZ4224859.1"/>
    <property type="molecule type" value="Genomic_DNA"/>
</dbReference>
<dbReference type="PANTHER" id="PTHR31451">
    <property type="match status" value="1"/>
</dbReference>
<dbReference type="Proteomes" id="UP001144341">
    <property type="component" value="Unassembled WGS sequence"/>
</dbReference>
<dbReference type="InterPro" id="IPR001547">
    <property type="entry name" value="Glyco_hydro_5"/>
</dbReference>
<dbReference type="EC" id="3.2.1.78" evidence="2"/>